<dbReference type="EMBL" id="CM007891">
    <property type="protein sequence ID" value="OTG34017.1"/>
    <property type="molecule type" value="Genomic_DNA"/>
</dbReference>
<dbReference type="AlphaFoldDB" id="A0A251VEH3"/>
<proteinExistence type="predicted"/>
<protein>
    <submittedName>
        <fullName evidence="3">Uncharacterized protein</fullName>
    </submittedName>
</protein>
<evidence type="ECO:0000313" key="1">
    <source>
        <dbReference type="EMBL" id="KAF5771052.1"/>
    </source>
</evidence>
<keyword evidence="4" id="KW-1185">Reference proteome</keyword>
<reference evidence="1" key="3">
    <citation type="submission" date="2020-06" db="EMBL/GenBank/DDBJ databases">
        <title>Helianthus annuus Genome sequencing and assembly Release 2.</title>
        <authorList>
            <person name="Gouzy J."/>
            <person name="Langlade N."/>
            <person name="Munos S."/>
        </authorList>
    </citation>
    <scope>NUCLEOTIDE SEQUENCE</scope>
    <source>
        <tissue evidence="1">Leaves</tissue>
    </source>
</reference>
<dbReference type="Gramene" id="mRNA:HanXRQr2_Chr14g0666231">
    <property type="protein sequence ID" value="mRNA:HanXRQr2_Chr14g0666231"/>
    <property type="gene ID" value="HanXRQr2_Chr14g0666231"/>
</dbReference>
<accession>A0A251VEH3</accession>
<reference evidence="3" key="2">
    <citation type="submission" date="2017-02" db="EMBL/GenBank/DDBJ databases">
        <title>Sunflower complete genome.</title>
        <authorList>
            <person name="Langlade N."/>
            <person name="Munos S."/>
        </authorList>
    </citation>
    <scope>NUCLEOTIDE SEQUENCE [LARGE SCALE GENOMIC DNA]</scope>
    <source>
        <tissue evidence="3">Leaves</tissue>
    </source>
</reference>
<dbReference type="InParanoid" id="A0A251VEH3"/>
<dbReference type="EMBL" id="MNCJ02000329">
    <property type="protein sequence ID" value="KAF5771052.1"/>
    <property type="molecule type" value="Genomic_DNA"/>
</dbReference>
<dbReference type="Gramene" id="mRNA:HanXRQr2_Chr05g0218401">
    <property type="protein sequence ID" value="mRNA:HanXRQr2_Chr05g0218401"/>
    <property type="gene ID" value="HanXRQr2_Chr05g0218401"/>
</dbReference>
<sequence length="54" mass="5801">MCSCCDTVQDGVVADPGNTENEVSEVSDLPAFREYSVEQLRTATSGFSIENIVS</sequence>
<dbReference type="EMBL" id="MNCJ02000320">
    <property type="protein sequence ID" value="KAF5806187.1"/>
    <property type="molecule type" value="Genomic_DNA"/>
</dbReference>
<name>A0A251VEH3_HELAN</name>
<organism evidence="3 4">
    <name type="scientific">Helianthus annuus</name>
    <name type="common">Common sunflower</name>
    <dbReference type="NCBI Taxonomy" id="4232"/>
    <lineage>
        <taxon>Eukaryota</taxon>
        <taxon>Viridiplantae</taxon>
        <taxon>Streptophyta</taxon>
        <taxon>Embryophyta</taxon>
        <taxon>Tracheophyta</taxon>
        <taxon>Spermatophyta</taxon>
        <taxon>Magnoliopsida</taxon>
        <taxon>eudicotyledons</taxon>
        <taxon>Gunneridae</taxon>
        <taxon>Pentapetalae</taxon>
        <taxon>asterids</taxon>
        <taxon>campanulids</taxon>
        <taxon>Asterales</taxon>
        <taxon>Asteraceae</taxon>
        <taxon>Asteroideae</taxon>
        <taxon>Heliantheae alliance</taxon>
        <taxon>Heliantheae</taxon>
        <taxon>Helianthus</taxon>
    </lineage>
</organism>
<evidence type="ECO:0000313" key="4">
    <source>
        <dbReference type="Proteomes" id="UP000215914"/>
    </source>
</evidence>
<dbReference type="Proteomes" id="UP000215914">
    <property type="component" value="Chromosome 2"/>
</dbReference>
<evidence type="ECO:0000313" key="3">
    <source>
        <dbReference type="EMBL" id="OTG34017.1"/>
    </source>
</evidence>
<reference evidence="1 4" key="1">
    <citation type="journal article" date="2017" name="Nature">
        <title>The sunflower genome provides insights into oil metabolism, flowering and Asterid evolution.</title>
        <authorList>
            <person name="Badouin H."/>
            <person name="Gouzy J."/>
            <person name="Grassa C.J."/>
            <person name="Murat F."/>
            <person name="Staton S.E."/>
            <person name="Cottret L."/>
            <person name="Lelandais-Briere C."/>
            <person name="Owens G.L."/>
            <person name="Carrere S."/>
            <person name="Mayjonade B."/>
            <person name="Legrand L."/>
            <person name="Gill N."/>
            <person name="Kane N.C."/>
            <person name="Bowers J.E."/>
            <person name="Hubner S."/>
            <person name="Bellec A."/>
            <person name="Berard A."/>
            <person name="Berges H."/>
            <person name="Blanchet N."/>
            <person name="Boniface M.C."/>
            <person name="Brunel D."/>
            <person name="Catrice O."/>
            <person name="Chaidir N."/>
            <person name="Claudel C."/>
            <person name="Donnadieu C."/>
            <person name="Faraut T."/>
            <person name="Fievet G."/>
            <person name="Helmstetter N."/>
            <person name="King M."/>
            <person name="Knapp S.J."/>
            <person name="Lai Z."/>
            <person name="Le Paslier M.C."/>
            <person name="Lippi Y."/>
            <person name="Lorenzon L."/>
            <person name="Mandel J.R."/>
            <person name="Marage G."/>
            <person name="Marchand G."/>
            <person name="Marquand E."/>
            <person name="Bret-Mestries E."/>
            <person name="Morien E."/>
            <person name="Nambeesan S."/>
            <person name="Nguyen T."/>
            <person name="Pegot-Espagnet P."/>
            <person name="Pouilly N."/>
            <person name="Raftis F."/>
            <person name="Sallet E."/>
            <person name="Schiex T."/>
            <person name="Thomas J."/>
            <person name="Vandecasteele C."/>
            <person name="Vares D."/>
            <person name="Vear F."/>
            <person name="Vautrin S."/>
            <person name="Crespi M."/>
            <person name="Mangin B."/>
            <person name="Burke J.M."/>
            <person name="Salse J."/>
            <person name="Munos S."/>
            <person name="Vincourt P."/>
            <person name="Rieseberg L.H."/>
            <person name="Langlade N.B."/>
        </authorList>
    </citation>
    <scope>NUCLEOTIDE SEQUENCE [LARGE SCALE GENOMIC DNA]</scope>
    <source>
        <strain evidence="4">cv. SF193</strain>
        <tissue evidence="1">Leaves</tissue>
    </source>
</reference>
<evidence type="ECO:0000313" key="2">
    <source>
        <dbReference type="EMBL" id="KAF5806187.1"/>
    </source>
</evidence>
<gene>
    <name evidence="3" type="ORF">HannXRQ_Chr02g0041021</name>
    <name evidence="2" type="ORF">HanXRQr2_Chr05g0218401</name>
    <name evidence="1" type="ORF">HanXRQr2_Chr14g0666231</name>
</gene>